<dbReference type="Proteomes" id="UP000594195">
    <property type="component" value="Chromosome"/>
</dbReference>
<evidence type="ECO:0000313" key="1">
    <source>
        <dbReference type="EMBL" id="QOW11596.1"/>
    </source>
</evidence>
<protein>
    <recommendedName>
        <fullName evidence="3">Lipopolysaccharide biosynthesis protein</fullName>
    </recommendedName>
</protein>
<proteinExistence type="predicted"/>
<sequence>MKPTKITLIYPFAYGYIDFIVNDLKARPNTEISVVATENIKYKYPHLGSKIKNAVTKLFGRNIKDVYFNKQVLDQVKEEQDLIFIIRPDLLSDFCLQQLKKSSKKLVAYYYDSCEKYPRQIEIIKYFDEIYSYEDKDIAQFNFIRTNNFIYDTSIEKAEIKYDIFNISSFDNRIEEIDKISKTLADGGLRIYFLLFWYEKLNYAHLTSITNYISLEETKALIAQSNVMIDIQRADQNGLSFRTFESLGYRKKLLTTNRKVTEFDFFHPNNMMVIDSLNINIEEIKNFLSLPYVEISAEILENYSVHNFTSHIFKV</sequence>
<dbReference type="KEGG" id="kfa:Q73A0000_15045"/>
<evidence type="ECO:0000313" key="2">
    <source>
        <dbReference type="Proteomes" id="UP000594195"/>
    </source>
</evidence>
<dbReference type="AlphaFoldDB" id="A0A7M2YBV7"/>
<dbReference type="RefSeq" id="WP_193811767.1">
    <property type="nucleotide sequence ID" value="NZ_CP040442.1"/>
</dbReference>
<name>A0A7M2YBV7_9FLAO</name>
<keyword evidence="2" id="KW-1185">Reference proteome</keyword>
<reference evidence="1 2" key="1">
    <citation type="submission" date="2019-05" db="EMBL/GenBank/DDBJ databases">
        <title>Chryseobacterium sp. isolated from King George Island, maritime Antarctica.</title>
        <authorList>
            <person name="Peng X."/>
        </authorList>
    </citation>
    <scope>NUCLEOTIDE SEQUENCE [LARGE SCALE GENOMIC DNA]</scope>
    <source>
        <strain evidence="1 2">7-3A</strain>
    </source>
</reference>
<accession>A0A7M2YBV7</accession>
<evidence type="ECO:0008006" key="3">
    <source>
        <dbReference type="Google" id="ProtNLM"/>
    </source>
</evidence>
<organism evidence="1 2">
    <name type="scientific">Kaistella flava</name>
    <name type="common">ex Peng et al. 2021</name>
    <dbReference type="NCBI Taxonomy" id="2038776"/>
    <lineage>
        <taxon>Bacteria</taxon>
        <taxon>Pseudomonadati</taxon>
        <taxon>Bacteroidota</taxon>
        <taxon>Flavobacteriia</taxon>
        <taxon>Flavobacteriales</taxon>
        <taxon>Weeksellaceae</taxon>
        <taxon>Chryseobacterium group</taxon>
        <taxon>Kaistella</taxon>
    </lineage>
</organism>
<dbReference type="EMBL" id="CP040442">
    <property type="protein sequence ID" value="QOW11596.1"/>
    <property type="molecule type" value="Genomic_DNA"/>
</dbReference>
<gene>
    <name evidence="1" type="ORF">Q73A0000_15045</name>
</gene>